<keyword evidence="5" id="KW-0597">Phosphoprotein</keyword>
<evidence type="ECO:0000259" key="14">
    <source>
        <dbReference type="PROSITE" id="PS50885"/>
    </source>
</evidence>
<dbReference type="SMART" id="SM00304">
    <property type="entry name" value="HAMP"/>
    <property type="match status" value="1"/>
</dbReference>
<dbReference type="InterPro" id="IPR005467">
    <property type="entry name" value="His_kinase_dom"/>
</dbReference>
<dbReference type="RefSeq" id="WP_210657833.1">
    <property type="nucleotide sequence ID" value="NZ_JAGKSP010000003.1"/>
</dbReference>
<dbReference type="GO" id="GO:0016301">
    <property type="term" value="F:kinase activity"/>
    <property type="evidence" value="ECO:0007669"/>
    <property type="project" value="UniProtKB-KW"/>
</dbReference>
<comment type="catalytic activity">
    <reaction evidence="1">
        <text>ATP + protein L-histidine = ADP + protein N-phospho-L-histidine.</text>
        <dbReference type="EC" id="2.7.13.3"/>
    </reaction>
</comment>
<dbReference type="SUPFAM" id="SSF55874">
    <property type="entry name" value="ATPase domain of HSP90 chaperone/DNA topoisomerase II/histidine kinase"/>
    <property type="match status" value="1"/>
</dbReference>
<dbReference type="Gene3D" id="3.30.565.10">
    <property type="entry name" value="Histidine kinase-like ATPase, C-terminal domain"/>
    <property type="match status" value="1"/>
</dbReference>
<keyword evidence="9" id="KW-0067">ATP-binding</keyword>
<keyword evidence="4" id="KW-1003">Cell membrane</keyword>
<accession>A0ABS5CD55</accession>
<keyword evidence="11 12" id="KW-0472">Membrane</keyword>
<evidence type="ECO:0000313" key="15">
    <source>
        <dbReference type="EMBL" id="MBP3963043.1"/>
    </source>
</evidence>
<dbReference type="InterPro" id="IPR003594">
    <property type="entry name" value="HATPase_dom"/>
</dbReference>
<dbReference type="InterPro" id="IPR050640">
    <property type="entry name" value="Bact_2-comp_sensor_kinase"/>
</dbReference>
<keyword evidence="6" id="KW-0808">Transferase</keyword>
<evidence type="ECO:0000256" key="9">
    <source>
        <dbReference type="ARBA" id="ARBA00022840"/>
    </source>
</evidence>
<dbReference type="PANTHER" id="PTHR34220:SF7">
    <property type="entry name" value="SENSOR HISTIDINE KINASE YPDA"/>
    <property type="match status" value="1"/>
</dbReference>
<dbReference type="Pfam" id="PF00672">
    <property type="entry name" value="HAMP"/>
    <property type="match status" value="1"/>
</dbReference>
<dbReference type="PANTHER" id="PTHR34220">
    <property type="entry name" value="SENSOR HISTIDINE KINASE YPDA"/>
    <property type="match status" value="1"/>
</dbReference>
<keyword evidence="8 15" id="KW-0418">Kinase</keyword>
<dbReference type="Gene3D" id="6.10.340.10">
    <property type="match status" value="1"/>
</dbReference>
<evidence type="ECO:0000313" key="16">
    <source>
        <dbReference type="Proteomes" id="UP000673394"/>
    </source>
</evidence>
<feature type="domain" description="Histidine kinase" evidence="13">
    <location>
        <begin position="489"/>
        <end position="586"/>
    </location>
</feature>
<evidence type="ECO:0000256" key="6">
    <source>
        <dbReference type="ARBA" id="ARBA00022679"/>
    </source>
</evidence>
<evidence type="ECO:0000256" key="1">
    <source>
        <dbReference type="ARBA" id="ARBA00000085"/>
    </source>
</evidence>
<comment type="subcellular location">
    <subcellularLocation>
        <location evidence="2">Cell membrane</location>
        <topology evidence="2">Multi-pass membrane protein</topology>
    </subcellularLocation>
</comment>
<evidence type="ECO:0000256" key="8">
    <source>
        <dbReference type="ARBA" id="ARBA00022777"/>
    </source>
</evidence>
<proteinExistence type="predicted"/>
<evidence type="ECO:0000256" key="7">
    <source>
        <dbReference type="ARBA" id="ARBA00022741"/>
    </source>
</evidence>
<dbReference type="EMBL" id="JAGKSP010000003">
    <property type="protein sequence ID" value="MBP3963043.1"/>
    <property type="molecule type" value="Genomic_DNA"/>
</dbReference>
<evidence type="ECO:0000256" key="3">
    <source>
        <dbReference type="ARBA" id="ARBA00012438"/>
    </source>
</evidence>
<sequence>MLRRLIRAVTPETLKNRILLSFLLFLLTPIATLALYNFKETERLLQRDASAKNIEQLQGLKTSLVDLMSLVMKTGLLLEQDSTIRQLMRNPKLQDPIERKRTVENKFGAIENTFFLTGATVYYTVIDMHGNAYTSYTPKNALNYGELMVEPWVRALRQEGGERYTWNPNDQDVAVREVEQGREMLSLYEVLRDEGLRPFAYARLSIDYQEWFERTMENNRQQGTYYLLDSDGSTILHSDGDEGVPSEIVQSITASRDERGKSYSIVDKKGKSLYTFDRIQELDGYLVKKVPLALLFKEVDKQRALFFAAYSAILLLFVALTYFISSKITRRLKLVQQKMDLSVKRNLKEKLPEEGRGEVLSLALSFNAMIDDLNGLMEKLRLEERQKQLVRFQVLLAQMNPHFLLNTLNTIKSIALDKDEDEIFEICVALGKILETTLDTDVDLILLKDELVLIESYMDIQRRRFGHGISLRYEMEDDLRYALIPKFCLQPLVENALLHGFGRTLAAGEIEIRAAKRNGQLILEVEDNGVGVEQTKKKEVSRKRKSIGLQNIRESLELMFKNQSTGLAIESSEAGTRVMMHLPLLLSKPYEKEGGTDVENVDRRG</sequence>
<evidence type="ECO:0000256" key="5">
    <source>
        <dbReference type="ARBA" id="ARBA00022553"/>
    </source>
</evidence>
<keyword evidence="12" id="KW-0812">Transmembrane</keyword>
<reference evidence="15 16" key="1">
    <citation type="submission" date="2021-04" db="EMBL/GenBank/DDBJ databases">
        <title>Paenibacillus sp. DLE-14 whole genome sequence.</title>
        <authorList>
            <person name="Ham Y.J."/>
        </authorList>
    </citation>
    <scope>NUCLEOTIDE SEQUENCE [LARGE SCALE GENOMIC DNA]</scope>
    <source>
        <strain evidence="15 16">DLE-14</strain>
    </source>
</reference>
<feature type="domain" description="HAMP" evidence="14">
    <location>
        <begin position="326"/>
        <end position="378"/>
    </location>
</feature>
<evidence type="ECO:0000259" key="13">
    <source>
        <dbReference type="PROSITE" id="PS50109"/>
    </source>
</evidence>
<dbReference type="PROSITE" id="PS50109">
    <property type="entry name" value="HIS_KIN"/>
    <property type="match status" value="1"/>
</dbReference>
<evidence type="ECO:0000256" key="11">
    <source>
        <dbReference type="ARBA" id="ARBA00023136"/>
    </source>
</evidence>
<dbReference type="Proteomes" id="UP000673394">
    <property type="component" value="Unassembled WGS sequence"/>
</dbReference>
<comment type="caution">
    <text evidence="15">The sequence shown here is derived from an EMBL/GenBank/DDBJ whole genome shotgun (WGS) entry which is preliminary data.</text>
</comment>
<feature type="transmembrane region" description="Helical" evidence="12">
    <location>
        <begin position="304"/>
        <end position="324"/>
    </location>
</feature>
<keyword evidence="16" id="KW-1185">Reference proteome</keyword>
<name>A0ABS5CD55_9BACL</name>
<gene>
    <name evidence="15" type="ORF">I8J30_10065</name>
</gene>
<keyword evidence="7" id="KW-0547">Nucleotide-binding</keyword>
<dbReference type="Pfam" id="PF06580">
    <property type="entry name" value="His_kinase"/>
    <property type="match status" value="1"/>
</dbReference>
<dbReference type="CDD" id="cd18774">
    <property type="entry name" value="PDC2_HK_sensor"/>
    <property type="match status" value="1"/>
</dbReference>
<evidence type="ECO:0000256" key="4">
    <source>
        <dbReference type="ARBA" id="ARBA00022475"/>
    </source>
</evidence>
<evidence type="ECO:0000256" key="10">
    <source>
        <dbReference type="ARBA" id="ARBA00023012"/>
    </source>
</evidence>
<dbReference type="Pfam" id="PF02518">
    <property type="entry name" value="HATPase_c"/>
    <property type="match status" value="1"/>
</dbReference>
<dbReference type="InterPro" id="IPR036890">
    <property type="entry name" value="HATPase_C_sf"/>
</dbReference>
<dbReference type="EC" id="2.7.13.3" evidence="3"/>
<keyword evidence="10" id="KW-0902">Two-component regulatory system</keyword>
<evidence type="ECO:0000256" key="2">
    <source>
        <dbReference type="ARBA" id="ARBA00004651"/>
    </source>
</evidence>
<dbReference type="InterPro" id="IPR003660">
    <property type="entry name" value="HAMP_dom"/>
</dbReference>
<evidence type="ECO:0000256" key="12">
    <source>
        <dbReference type="SAM" id="Phobius"/>
    </source>
</evidence>
<dbReference type="PROSITE" id="PS50885">
    <property type="entry name" value="HAMP"/>
    <property type="match status" value="1"/>
</dbReference>
<keyword evidence="12" id="KW-1133">Transmembrane helix</keyword>
<dbReference type="InterPro" id="IPR010559">
    <property type="entry name" value="Sig_transdc_His_kin_internal"/>
</dbReference>
<organism evidence="15 16">
    <name type="scientific">Paenibacillus lignilyticus</name>
    <dbReference type="NCBI Taxonomy" id="1172615"/>
    <lineage>
        <taxon>Bacteria</taxon>
        <taxon>Bacillati</taxon>
        <taxon>Bacillota</taxon>
        <taxon>Bacilli</taxon>
        <taxon>Bacillales</taxon>
        <taxon>Paenibacillaceae</taxon>
        <taxon>Paenibacillus</taxon>
    </lineage>
</organism>
<protein>
    <recommendedName>
        <fullName evidence="3">histidine kinase</fullName>
        <ecNumber evidence="3">2.7.13.3</ecNumber>
    </recommendedName>
</protein>